<dbReference type="RefSeq" id="WP_237486108.1">
    <property type="nucleotide sequence ID" value="NZ_CAKLCM010000003.1"/>
</dbReference>
<reference evidence="6" key="1">
    <citation type="submission" date="2021-12" db="EMBL/GenBank/DDBJ databases">
        <authorList>
            <person name="Rodrigo-Torres L."/>
            <person name="Arahal R. D."/>
            <person name="Lucena T."/>
        </authorList>
    </citation>
    <scope>NUCLEOTIDE SEQUENCE</scope>
    <source>
        <strain evidence="6">CECT 8226</strain>
    </source>
</reference>
<sequence length="285" mass="32714">MDTQQVIKTWNLVVDVERCENCNNCFMADKDEYCGNSFPGYSEEQPRHGHRWINIQRRERGSGSLVDVAYMPTMCNQCKDAPCVKAAKNGEIYQRDDGIVIIDPLKAKGQERLVKSCPYGHIWWNDELELPQKWYFDAHLLDNGWKEPRCVQSCATGALQAIKVSDEEMLAKVRQENLEVLNPEFGTNPRIWYRNLYRFNKQHLAGSVVAKVDGVVDCVKSATVTLSQQDTVIAELQTDYFGDFKFDKLETSTEPYQLTVSHEYGRYHCEVDLQNSINLGVLTLE</sequence>
<dbReference type="InterPro" id="IPR017896">
    <property type="entry name" value="4Fe4S_Fe-S-bd"/>
</dbReference>
<dbReference type="PANTHER" id="PTHR43177">
    <property type="entry name" value="PROTEIN NRFC"/>
    <property type="match status" value="1"/>
</dbReference>
<evidence type="ECO:0000256" key="3">
    <source>
        <dbReference type="ARBA" id="ARBA00023004"/>
    </source>
</evidence>
<dbReference type="CDD" id="cd10552">
    <property type="entry name" value="TH_beta_N"/>
    <property type="match status" value="1"/>
</dbReference>
<name>A0ABN8DL75_9VIBR</name>
<keyword evidence="2" id="KW-0479">Metal-binding</keyword>
<dbReference type="InterPro" id="IPR013783">
    <property type="entry name" value="Ig-like_fold"/>
</dbReference>
<dbReference type="EC" id="1.97.1.2" evidence="6"/>
<dbReference type="Proteomes" id="UP000838160">
    <property type="component" value="Unassembled WGS sequence"/>
</dbReference>
<keyword evidence="7" id="KW-1185">Reference proteome</keyword>
<evidence type="ECO:0000313" key="7">
    <source>
        <dbReference type="Proteomes" id="UP000838160"/>
    </source>
</evidence>
<evidence type="ECO:0000256" key="1">
    <source>
        <dbReference type="ARBA" id="ARBA00022485"/>
    </source>
</evidence>
<accession>A0ABN8DL75</accession>
<dbReference type="InterPro" id="IPR050954">
    <property type="entry name" value="ET_IronSulfur_Cluster-Binding"/>
</dbReference>
<keyword evidence="3" id="KW-0408">Iron</keyword>
<protein>
    <submittedName>
        <fullName evidence="6">Pyrogallol hydroxytransferase small subunit</fullName>
        <ecNumber evidence="6">1.97.1.2</ecNumber>
    </submittedName>
</protein>
<keyword evidence="1" id="KW-0004">4Fe-4S</keyword>
<proteinExistence type="predicted"/>
<organism evidence="6 7">
    <name type="scientific">Vibrio hippocampi</name>
    <dbReference type="NCBI Taxonomy" id="654686"/>
    <lineage>
        <taxon>Bacteria</taxon>
        <taxon>Pseudomonadati</taxon>
        <taxon>Pseudomonadota</taxon>
        <taxon>Gammaproteobacteria</taxon>
        <taxon>Vibrionales</taxon>
        <taxon>Vibrionaceae</taxon>
        <taxon>Vibrio</taxon>
    </lineage>
</organism>
<keyword evidence="4" id="KW-0411">Iron-sulfur</keyword>
<dbReference type="Gene3D" id="3.30.70.20">
    <property type="match status" value="2"/>
</dbReference>
<dbReference type="Pfam" id="PF13247">
    <property type="entry name" value="Fer4_11"/>
    <property type="match status" value="1"/>
</dbReference>
<feature type="domain" description="4Fe-4S ferredoxin-type" evidence="5">
    <location>
        <begin position="66"/>
        <end position="160"/>
    </location>
</feature>
<evidence type="ECO:0000256" key="2">
    <source>
        <dbReference type="ARBA" id="ARBA00022723"/>
    </source>
</evidence>
<dbReference type="Gene3D" id="2.60.40.10">
    <property type="entry name" value="Immunoglobulins"/>
    <property type="match status" value="1"/>
</dbReference>
<dbReference type="PANTHER" id="PTHR43177:SF3">
    <property type="entry name" value="PROTEIN NRFC HOMOLOG"/>
    <property type="match status" value="1"/>
</dbReference>
<evidence type="ECO:0000259" key="5">
    <source>
        <dbReference type="Pfam" id="PF13247"/>
    </source>
</evidence>
<dbReference type="GO" id="GO:0018706">
    <property type="term" value="F:pyrogallol hydroxytransferase activity"/>
    <property type="evidence" value="ECO:0007669"/>
    <property type="project" value="UniProtKB-EC"/>
</dbReference>
<dbReference type="EMBL" id="CAKLCM010000003">
    <property type="protein sequence ID" value="CAH0529518.1"/>
    <property type="molecule type" value="Genomic_DNA"/>
</dbReference>
<comment type="caution">
    <text evidence="6">The sequence shown here is derived from an EMBL/GenBank/DDBJ whole genome shotgun (WGS) entry which is preliminary data.</text>
</comment>
<evidence type="ECO:0000313" key="6">
    <source>
        <dbReference type="EMBL" id="CAH0529518.1"/>
    </source>
</evidence>
<keyword evidence="6" id="KW-0560">Oxidoreductase</keyword>
<evidence type="ECO:0000256" key="4">
    <source>
        <dbReference type="ARBA" id="ARBA00023014"/>
    </source>
</evidence>
<gene>
    <name evidence="6" type="primary">bthL</name>
    <name evidence="6" type="ORF">VHP8226_03272</name>
</gene>
<dbReference type="SUPFAM" id="SSF54862">
    <property type="entry name" value="4Fe-4S ferredoxins"/>
    <property type="match status" value="1"/>
</dbReference>